<dbReference type="Proteomes" id="UP000298416">
    <property type="component" value="Unassembled WGS sequence"/>
</dbReference>
<dbReference type="GO" id="GO:0034063">
    <property type="term" value="P:stress granule assembly"/>
    <property type="evidence" value="ECO:0007669"/>
    <property type="project" value="TreeGrafter"/>
</dbReference>
<name>A0A8X8Z8X6_SALSN</name>
<reference evidence="3" key="1">
    <citation type="submission" date="2018-01" db="EMBL/GenBank/DDBJ databases">
        <authorList>
            <person name="Mao J.F."/>
        </authorList>
    </citation>
    <scope>NUCLEOTIDE SEQUENCE</scope>
    <source>
        <strain evidence="3">Huo1</strain>
        <tissue evidence="3">Leaf</tissue>
    </source>
</reference>
<dbReference type="EMBL" id="PNBA02000016">
    <property type="protein sequence ID" value="KAG6395687.1"/>
    <property type="molecule type" value="Genomic_DNA"/>
</dbReference>
<feature type="compositionally biased region" description="Low complexity" evidence="1">
    <location>
        <begin position="632"/>
        <end position="672"/>
    </location>
</feature>
<feature type="compositionally biased region" description="Polar residues" evidence="1">
    <location>
        <begin position="41"/>
        <end position="52"/>
    </location>
</feature>
<dbReference type="GO" id="GO:0010494">
    <property type="term" value="C:cytoplasmic stress granule"/>
    <property type="evidence" value="ECO:0007669"/>
    <property type="project" value="TreeGrafter"/>
</dbReference>
<feature type="domain" description="LsmAD" evidence="2">
    <location>
        <begin position="476"/>
        <end position="547"/>
    </location>
</feature>
<comment type="caution">
    <text evidence="3">The sequence shown here is derived from an EMBL/GenBank/DDBJ whole genome shotgun (WGS) entry which is preliminary data.</text>
</comment>
<feature type="region of interest" description="Disordered" evidence="1">
    <location>
        <begin position="35"/>
        <end position="54"/>
    </location>
</feature>
<dbReference type="GO" id="GO:0003729">
    <property type="term" value="F:mRNA binding"/>
    <property type="evidence" value="ECO:0007669"/>
    <property type="project" value="TreeGrafter"/>
</dbReference>
<sequence length="755" mass="83296">MKMTRTWDSTMSMIPKGGETIWGGLDWSPEQGYVASKRKQNTSQPENSTFTEDGNIEPKVKHAHYGRIISFGKDVAEADSSDIQRVDFRDAVKGNNFANNTCQDVWTEYHDMGISGITSVTEYKVYTAGDILDLLNYVAPKMMERGGAHFSYGIADNLDDPKYSDYKYWSNPLETRLPNAPEMEIFSMYGIGIPTERAYVYRQVAATDCYIPFQIDTSAVEENIDRCIKDGVITVDGDETVPVLSAGYMSAKGWRGKTRFNPSGMKTYIRECDHAPPSNLLEGRGTQSGAHVDIMGNFALIEDIMRVAAGATGEELGGDRVYSDIFNCGIGALWLRQRTKKGVCFSMIELLKRECAGVILKMACSVKNGSQGQKNISDSSEPPSKTLIIPATDLVQIMAKDVPVIRDGFLNELQRGKQQELMTDSCISQSRNVEAGRELERWVPDEDDPGCPELENIFDGAWNRGWDQFEVNKTLFGVKSTFDEELYTTKLDRGPQTRELEREALKIAREIEGEQTLDLHLAEERGIQIDGNIEIDEETRFSSVYRGNHERSYEDIVETVLEDEEMQDVHDRRASKAEGSNSLNKESCLKVGLSANATAFDPSRFSSKVQDKGSFFNELPKGSSCPEAQGVATSLARTSSSASSASDRGGGTSTSAGRGLSPSSSVASLSSEKSTLNPHAKEFKFNANAKSFVPFQPPRPISPIADNSFYYPPMATATHMHGMPSGVGVSAHISIATAFYLDLDGLAYFYESSLP</sequence>
<evidence type="ECO:0000313" key="3">
    <source>
        <dbReference type="EMBL" id="KAG6395687.1"/>
    </source>
</evidence>
<accession>A0A8X8Z8X6</accession>
<dbReference type="InterPro" id="IPR009604">
    <property type="entry name" value="LsmAD_domain"/>
</dbReference>
<gene>
    <name evidence="3" type="ORF">SASPL_141811</name>
</gene>
<dbReference type="AlphaFoldDB" id="A0A8X8Z8X6"/>
<dbReference type="InterPro" id="IPR003386">
    <property type="entry name" value="LACT/PDAT_acylTrfase"/>
</dbReference>
<dbReference type="GO" id="GO:0008374">
    <property type="term" value="F:O-acyltransferase activity"/>
    <property type="evidence" value="ECO:0007669"/>
    <property type="project" value="InterPro"/>
</dbReference>
<dbReference type="InterPro" id="IPR045117">
    <property type="entry name" value="ATXN2-like"/>
</dbReference>
<organism evidence="3">
    <name type="scientific">Salvia splendens</name>
    <name type="common">Scarlet sage</name>
    <dbReference type="NCBI Taxonomy" id="180675"/>
    <lineage>
        <taxon>Eukaryota</taxon>
        <taxon>Viridiplantae</taxon>
        <taxon>Streptophyta</taxon>
        <taxon>Embryophyta</taxon>
        <taxon>Tracheophyta</taxon>
        <taxon>Spermatophyta</taxon>
        <taxon>Magnoliopsida</taxon>
        <taxon>eudicotyledons</taxon>
        <taxon>Gunneridae</taxon>
        <taxon>Pentapetalae</taxon>
        <taxon>asterids</taxon>
        <taxon>lamiids</taxon>
        <taxon>Lamiales</taxon>
        <taxon>Lamiaceae</taxon>
        <taxon>Nepetoideae</taxon>
        <taxon>Mentheae</taxon>
        <taxon>Salviinae</taxon>
        <taxon>Salvia</taxon>
        <taxon>Salvia subgen. Calosphace</taxon>
        <taxon>core Calosphace</taxon>
    </lineage>
</organism>
<evidence type="ECO:0000256" key="1">
    <source>
        <dbReference type="SAM" id="MobiDB-lite"/>
    </source>
</evidence>
<proteinExistence type="predicted"/>
<dbReference type="PANTHER" id="PTHR12854:SF7">
    <property type="entry name" value="ATAXIN-2 HOMOLOG"/>
    <property type="match status" value="1"/>
</dbReference>
<dbReference type="GO" id="GO:0006629">
    <property type="term" value="P:lipid metabolic process"/>
    <property type="evidence" value="ECO:0007669"/>
    <property type="project" value="InterPro"/>
</dbReference>
<dbReference type="PANTHER" id="PTHR12854">
    <property type="entry name" value="ATAXIN 2-RELATED"/>
    <property type="match status" value="1"/>
</dbReference>
<dbReference type="SMART" id="SM01272">
    <property type="entry name" value="LsmAD"/>
    <property type="match status" value="1"/>
</dbReference>
<dbReference type="Pfam" id="PF02450">
    <property type="entry name" value="LCAT"/>
    <property type="match status" value="1"/>
</dbReference>
<protein>
    <recommendedName>
        <fullName evidence="2">LsmAD domain-containing protein</fullName>
    </recommendedName>
</protein>
<reference evidence="3" key="2">
    <citation type="submission" date="2020-08" db="EMBL/GenBank/DDBJ databases">
        <title>Plant Genome Project.</title>
        <authorList>
            <person name="Zhang R.-G."/>
        </authorList>
    </citation>
    <scope>NUCLEOTIDE SEQUENCE</scope>
    <source>
        <strain evidence="3">Huo1</strain>
        <tissue evidence="3">Leaf</tissue>
    </source>
</reference>
<evidence type="ECO:0000313" key="4">
    <source>
        <dbReference type="Proteomes" id="UP000298416"/>
    </source>
</evidence>
<feature type="region of interest" description="Disordered" evidence="1">
    <location>
        <begin position="617"/>
        <end position="672"/>
    </location>
</feature>
<evidence type="ECO:0000259" key="2">
    <source>
        <dbReference type="SMART" id="SM01272"/>
    </source>
</evidence>
<keyword evidence="4" id="KW-1185">Reference proteome</keyword>
<dbReference type="Pfam" id="PF06741">
    <property type="entry name" value="LsmAD"/>
    <property type="match status" value="1"/>
</dbReference>